<dbReference type="OrthoDB" id="258357at2"/>
<gene>
    <name evidence="3" type="ORF">Pr1d_29570</name>
</gene>
<feature type="region of interest" description="Disordered" evidence="1">
    <location>
        <begin position="40"/>
        <end position="69"/>
    </location>
</feature>
<feature type="domain" description="DUF6690" evidence="2">
    <location>
        <begin position="4"/>
        <end position="233"/>
    </location>
</feature>
<proteinExistence type="predicted"/>
<dbReference type="RefSeq" id="WP_148074148.1">
    <property type="nucleotide sequence ID" value="NZ_CP042913.1"/>
</dbReference>
<dbReference type="KEGG" id="bgok:Pr1d_29570"/>
<dbReference type="InterPro" id="IPR046512">
    <property type="entry name" value="DUF6690"/>
</dbReference>
<organism evidence="3 4">
    <name type="scientific">Bythopirellula goksoeyrii</name>
    <dbReference type="NCBI Taxonomy" id="1400387"/>
    <lineage>
        <taxon>Bacteria</taxon>
        <taxon>Pseudomonadati</taxon>
        <taxon>Planctomycetota</taxon>
        <taxon>Planctomycetia</taxon>
        <taxon>Pirellulales</taxon>
        <taxon>Lacipirellulaceae</taxon>
        <taxon>Bythopirellula</taxon>
    </lineage>
</organism>
<keyword evidence="4" id="KW-1185">Reference proteome</keyword>
<evidence type="ECO:0000313" key="3">
    <source>
        <dbReference type="EMBL" id="QEG35655.1"/>
    </source>
</evidence>
<dbReference type="Proteomes" id="UP000323917">
    <property type="component" value="Chromosome"/>
</dbReference>
<evidence type="ECO:0000313" key="4">
    <source>
        <dbReference type="Proteomes" id="UP000323917"/>
    </source>
</evidence>
<dbReference type="AlphaFoldDB" id="A0A5B9QDF6"/>
<evidence type="ECO:0000259" key="2">
    <source>
        <dbReference type="Pfam" id="PF20397"/>
    </source>
</evidence>
<sequence length="293" mass="32398">MFSRVLGIPVLLGAAVAIPYVQSNGTKSIADLWEATQTSSEVNTDSELTGTARNRKSNPSPQGPGSELYPIETPLEGIESISLDQVFRFDVTKEWVYQHWARKSTALSELGLYGVRIPLVTGTQLTDIAGSLTYFFDPSGRVQKITFKGNTGDTTQLVMLAVRRYGLQPQYNIVAGEQLFQTKSDRGVISELRTKPSAVLWSSSPHNSFAVDFQLQPPGAMTPLPVQQAPLPEVNTPTEPQLTAEEAAKKAHEETAAEQLAAKKELQESFNRFFPRSRVPEEQIKNLDTLERY</sequence>
<feature type="compositionally biased region" description="Polar residues" evidence="1">
    <location>
        <begin position="40"/>
        <end position="60"/>
    </location>
</feature>
<dbReference type="EMBL" id="CP042913">
    <property type="protein sequence ID" value="QEG35655.1"/>
    <property type="molecule type" value="Genomic_DNA"/>
</dbReference>
<accession>A0A5B9QDF6</accession>
<reference evidence="3 4" key="1">
    <citation type="submission" date="2019-08" db="EMBL/GenBank/DDBJ databases">
        <title>Deep-cultivation of Planctomycetes and their phenomic and genomic characterization uncovers novel biology.</title>
        <authorList>
            <person name="Wiegand S."/>
            <person name="Jogler M."/>
            <person name="Boedeker C."/>
            <person name="Pinto D."/>
            <person name="Vollmers J."/>
            <person name="Rivas-Marin E."/>
            <person name="Kohn T."/>
            <person name="Peeters S.H."/>
            <person name="Heuer A."/>
            <person name="Rast P."/>
            <person name="Oberbeckmann S."/>
            <person name="Bunk B."/>
            <person name="Jeske O."/>
            <person name="Meyerdierks A."/>
            <person name="Storesund J.E."/>
            <person name="Kallscheuer N."/>
            <person name="Luecker S."/>
            <person name="Lage O.M."/>
            <person name="Pohl T."/>
            <person name="Merkel B.J."/>
            <person name="Hornburger P."/>
            <person name="Mueller R.-W."/>
            <person name="Bruemmer F."/>
            <person name="Labrenz M."/>
            <person name="Spormann A.M."/>
            <person name="Op den Camp H."/>
            <person name="Overmann J."/>
            <person name="Amann R."/>
            <person name="Jetten M.S.M."/>
            <person name="Mascher T."/>
            <person name="Medema M.H."/>
            <person name="Devos D.P."/>
            <person name="Kaster A.-K."/>
            <person name="Ovreas L."/>
            <person name="Rohde M."/>
            <person name="Galperin M.Y."/>
            <person name="Jogler C."/>
        </authorList>
    </citation>
    <scope>NUCLEOTIDE SEQUENCE [LARGE SCALE GENOMIC DNA]</scope>
    <source>
        <strain evidence="3 4">Pr1d</strain>
    </source>
</reference>
<dbReference type="Pfam" id="PF20397">
    <property type="entry name" value="DUF6690"/>
    <property type="match status" value="1"/>
</dbReference>
<protein>
    <recommendedName>
        <fullName evidence="2">DUF6690 domain-containing protein</fullName>
    </recommendedName>
</protein>
<evidence type="ECO:0000256" key="1">
    <source>
        <dbReference type="SAM" id="MobiDB-lite"/>
    </source>
</evidence>
<name>A0A5B9QDF6_9BACT</name>